<keyword evidence="2" id="KW-1185">Reference proteome</keyword>
<dbReference type="Proteomes" id="UP000800038">
    <property type="component" value="Unassembled WGS sequence"/>
</dbReference>
<dbReference type="OrthoDB" id="3693645at2759"/>
<dbReference type="EMBL" id="ML976191">
    <property type="protein sequence ID" value="KAF1936387.1"/>
    <property type="molecule type" value="Genomic_DNA"/>
</dbReference>
<proteinExistence type="predicted"/>
<evidence type="ECO:0000313" key="1">
    <source>
        <dbReference type="EMBL" id="KAF1936387.1"/>
    </source>
</evidence>
<evidence type="ECO:0000313" key="2">
    <source>
        <dbReference type="Proteomes" id="UP000800038"/>
    </source>
</evidence>
<gene>
    <name evidence="1" type="ORF">EJ02DRAFT_325745</name>
</gene>
<sequence>MSSPSNSSICCLVERNKRNSPPPSLSIMPTVRDTASGIWACNTNEPVVVVQADLPNNNNNYLRLDFKRVPYLERRQIERSSCGGPKIWIYRYGWGVWHRKFKKNY</sequence>
<reference evidence="1" key="1">
    <citation type="journal article" date="2020" name="Stud. Mycol.">
        <title>101 Dothideomycetes genomes: a test case for predicting lifestyles and emergence of pathogens.</title>
        <authorList>
            <person name="Haridas S."/>
            <person name="Albert R."/>
            <person name="Binder M."/>
            <person name="Bloem J."/>
            <person name="Labutti K."/>
            <person name="Salamov A."/>
            <person name="Andreopoulos B."/>
            <person name="Baker S."/>
            <person name="Barry K."/>
            <person name="Bills G."/>
            <person name="Bluhm B."/>
            <person name="Cannon C."/>
            <person name="Castanera R."/>
            <person name="Culley D."/>
            <person name="Daum C."/>
            <person name="Ezra D."/>
            <person name="Gonzalez J."/>
            <person name="Henrissat B."/>
            <person name="Kuo A."/>
            <person name="Liang C."/>
            <person name="Lipzen A."/>
            <person name="Lutzoni F."/>
            <person name="Magnuson J."/>
            <person name="Mondo S."/>
            <person name="Nolan M."/>
            <person name="Ohm R."/>
            <person name="Pangilinan J."/>
            <person name="Park H.-J."/>
            <person name="Ramirez L."/>
            <person name="Alfaro M."/>
            <person name="Sun H."/>
            <person name="Tritt A."/>
            <person name="Yoshinaga Y."/>
            <person name="Zwiers L.-H."/>
            <person name="Turgeon B."/>
            <person name="Goodwin S."/>
            <person name="Spatafora J."/>
            <person name="Crous P."/>
            <person name="Grigoriev I."/>
        </authorList>
    </citation>
    <scope>NUCLEOTIDE SEQUENCE</scope>
    <source>
        <strain evidence="1">CBS 161.51</strain>
    </source>
</reference>
<dbReference type="AlphaFoldDB" id="A0A6A5SG59"/>
<accession>A0A6A5SG59</accession>
<name>A0A6A5SG59_9PLEO</name>
<feature type="non-terminal residue" evidence="1">
    <location>
        <position position="105"/>
    </location>
</feature>
<organism evidence="1 2">
    <name type="scientific">Clathrospora elynae</name>
    <dbReference type="NCBI Taxonomy" id="706981"/>
    <lineage>
        <taxon>Eukaryota</taxon>
        <taxon>Fungi</taxon>
        <taxon>Dikarya</taxon>
        <taxon>Ascomycota</taxon>
        <taxon>Pezizomycotina</taxon>
        <taxon>Dothideomycetes</taxon>
        <taxon>Pleosporomycetidae</taxon>
        <taxon>Pleosporales</taxon>
        <taxon>Diademaceae</taxon>
        <taxon>Clathrospora</taxon>
    </lineage>
</organism>
<protein>
    <submittedName>
        <fullName evidence="1">Uncharacterized protein</fullName>
    </submittedName>
</protein>